<proteinExistence type="predicted"/>
<dbReference type="SUPFAM" id="SSF53067">
    <property type="entry name" value="Actin-like ATPase domain"/>
    <property type="match status" value="2"/>
</dbReference>
<reference evidence="3" key="1">
    <citation type="journal article" date="2019" name="Int. J. Syst. Evol. Microbiol.">
        <title>The Global Catalogue of Microorganisms (GCM) 10K type strain sequencing project: providing services to taxonomists for standard genome sequencing and annotation.</title>
        <authorList>
            <consortium name="The Broad Institute Genomics Platform"/>
            <consortium name="The Broad Institute Genome Sequencing Center for Infectious Disease"/>
            <person name="Wu L."/>
            <person name="Ma J."/>
        </authorList>
    </citation>
    <scope>NUCLEOTIDE SEQUENCE [LARGE SCALE GENOMIC DNA]</scope>
    <source>
        <strain evidence="3">CGMCC 1.12923</strain>
    </source>
</reference>
<evidence type="ECO:0000313" key="2">
    <source>
        <dbReference type="EMBL" id="GGD70722.1"/>
    </source>
</evidence>
<dbReference type="EMBL" id="BMGJ01000011">
    <property type="protein sequence ID" value="GGD70722.1"/>
    <property type="molecule type" value="Genomic_DNA"/>
</dbReference>
<evidence type="ECO:0000313" key="3">
    <source>
        <dbReference type="Proteomes" id="UP000614272"/>
    </source>
</evidence>
<name>A0ABQ1RHQ8_9ALTE</name>
<dbReference type="Pfam" id="PF01869">
    <property type="entry name" value="BcrAD_BadFG"/>
    <property type="match status" value="1"/>
</dbReference>
<dbReference type="InterPro" id="IPR052519">
    <property type="entry name" value="Euk-type_GlcNAc_Kinase"/>
</dbReference>
<accession>A0ABQ1RHQ8</accession>
<dbReference type="RefSeq" id="WP_229748154.1">
    <property type="nucleotide sequence ID" value="NZ_BMGJ01000011.1"/>
</dbReference>
<protein>
    <submittedName>
        <fullName evidence="2">ATPase</fullName>
    </submittedName>
</protein>
<dbReference type="CDD" id="cd24082">
    <property type="entry name" value="ASKHA_NBD_GspK-like"/>
    <property type="match status" value="1"/>
</dbReference>
<comment type="caution">
    <text evidence="2">The sequence shown here is derived from an EMBL/GenBank/DDBJ whole genome shotgun (WGS) entry which is preliminary data.</text>
</comment>
<sequence>MGSQQQVPLFMGIDGGGSHCRVRIEDAGGNLLGHGRGGPANPVSGVEQCIDSILSATQQALRMAKLDQQCIHQLDVGAGLAGLHLPAMHQAMQGWQHPFASLSLTTDLDVAALGAHQGEDGAVIILGTGFSALARHQGRTTQIGGYGFPINATCSGSWFGLEAIKAVLLDADGIGPATGLTGELLAEISPVMLAQQLQNATPGEFARYAPGVFAQASKGDAVSLQLIEQGADFIQRVIAKLQDTGCQRLAMLGGISPHIRPWLDEACQQQITAAKATAEQGAVLFARQQLTQHMARIQ</sequence>
<dbReference type="InterPro" id="IPR043129">
    <property type="entry name" value="ATPase_NBD"/>
</dbReference>
<dbReference type="Gene3D" id="3.30.420.40">
    <property type="match status" value="2"/>
</dbReference>
<feature type="domain" description="ATPase BadF/BadG/BcrA/BcrD type" evidence="1">
    <location>
        <begin position="12"/>
        <end position="286"/>
    </location>
</feature>
<dbReference type="PANTHER" id="PTHR43190">
    <property type="entry name" value="N-ACETYL-D-GLUCOSAMINE KINASE"/>
    <property type="match status" value="1"/>
</dbReference>
<dbReference type="InterPro" id="IPR002731">
    <property type="entry name" value="ATPase_BadF"/>
</dbReference>
<gene>
    <name evidence="2" type="primary">nagK</name>
    <name evidence="2" type="ORF">GCM10011357_27260</name>
</gene>
<dbReference type="PANTHER" id="PTHR43190:SF3">
    <property type="entry name" value="N-ACETYL-D-GLUCOSAMINE KINASE"/>
    <property type="match status" value="1"/>
</dbReference>
<keyword evidence="3" id="KW-1185">Reference proteome</keyword>
<dbReference type="Proteomes" id="UP000614272">
    <property type="component" value="Unassembled WGS sequence"/>
</dbReference>
<organism evidence="2 3">
    <name type="scientific">Lacimicrobium alkaliphilum</name>
    <dbReference type="NCBI Taxonomy" id="1526571"/>
    <lineage>
        <taxon>Bacteria</taxon>
        <taxon>Pseudomonadati</taxon>
        <taxon>Pseudomonadota</taxon>
        <taxon>Gammaproteobacteria</taxon>
        <taxon>Alteromonadales</taxon>
        <taxon>Alteromonadaceae</taxon>
        <taxon>Lacimicrobium</taxon>
    </lineage>
</organism>
<evidence type="ECO:0000259" key="1">
    <source>
        <dbReference type="Pfam" id="PF01869"/>
    </source>
</evidence>